<proteinExistence type="predicted"/>
<organism evidence="1">
    <name type="scientific">Anoplophora glabripennis</name>
    <name type="common">Asian longhorn beetle</name>
    <name type="synonym">Anoplophora nobilis</name>
    <dbReference type="NCBI Taxonomy" id="217634"/>
    <lineage>
        <taxon>Eukaryota</taxon>
        <taxon>Metazoa</taxon>
        <taxon>Ecdysozoa</taxon>
        <taxon>Arthropoda</taxon>
        <taxon>Hexapoda</taxon>
        <taxon>Insecta</taxon>
        <taxon>Pterygota</taxon>
        <taxon>Neoptera</taxon>
        <taxon>Endopterygota</taxon>
        <taxon>Coleoptera</taxon>
        <taxon>Polyphaga</taxon>
        <taxon>Cucujiformia</taxon>
        <taxon>Chrysomeloidea</taxon>
        <taxon>Cerambycidae</taxon>
        <taxon>Lamiinae</taxon>
        <taxon>Lamiini</taxon>
        <taxon>Anoplophora</taxon>
    </lineage>
</organism>
<dbReference type="AlphaFoldDB" id="V5GWF6"/>
<protein>
    <recommendedName>
        <fullName evidence="2">Reverse transcriptase domain-containing protein</fullName>
    </recommendedName>
</protein>
<name>V5GWF6_ANOGL</name>
<evidence type="ECO:0008006" key="2">
    <source>
        <dbReference type="Google" id="ProtNLM"/>
    </source>
</evidence>
<reference evidence="1" key="1">
    <citation type="submission" date="2013-07" db="EMBL/GenBank/DDBJ databases">
        <title>Midgut Transcriptome Profiling of Anoplphora glabripennis, a Lignocellulose Degrading, Wood-Boring Cerambycid.</title>
        <authorList>
            <person name="Scully E.D."/>
            <person name="Hoover K."/>
            <person name="Carlson J.E."/>
            <person name="Tien M."/>
            <person name="Geib S.M."/>
        </authorList>
    </citation>
    <scope>NUCLEOTIDE SEQUENCE</scope>
</reference>
<feature type="non-terminal residue" evidence="1">
    <location>
        <position position="1"/>
    </location>
</feature>
<feature type="non-terminal residue" evidence="1">
    <location>
        <position position="244"/>
    </location>
</feature>
<dbReference type="EMBL" id="GALX01003898">
    <property type="protein sequence ID" value="JAB64568.1"/>
    <property type="molecule type" value="Transcribed_RNA"/>
</dbReference>
<evidence type="ECO:0000313" key="1">
    <source>
        <dbReference type="EMBL" id="JAB64568.1"/>
    </source>
</evidence>
<sequence length="244" mass="28843">NRKCDIVNYADDTNIIMSRGSFTELLEDADNILSETNKWFTKNKQILNKDKTGVVLFKTTHAQYETIQNINFTMSPINSTHSTKFLGIYIDTVLNFKDHVQHVVMRLNNVIYSMRIIAQYIKRDALKIVYHANFESVFRYGIIFYGSSSDAERIFIIQKRVLRIILKMKSRESCRGKFKENKILTFTAVYIQEILLFFLKNRHLFTKMSSQHNHQTRTEDYSYPIHRLTVTEKGAFYNCIKMYN</sequence>
<accession>V5GWF6</accession>